<evidence type="ECO:0000313" key="1">
    <source>
        <dbReference type="EMBL" id="DBA21271.1"/>
    </source>
</evidence>
<keyword evidence="2" id="KW-1185">Reference proteome</keyword>
<dbReference type="Proteomes" id="UP001181693">
    <property type="component" value="Unassembled WGS sequence"/>
</dbReference>
<evidence type="ECO:0000313" key="2">
    <source>
        <dbReference type="Proteomes" id="UP001181693"/>
    </source>
</evidence>
<sequence length="120" mass="12861">MIQFNLEAMGSKGIMGAFQALANAILLATSNSLINFWVGFGKVISSLLNSATSTIAAISCFTTLEIKLNTSFQNLPANGQVHQICTMEPLSPHPRKQIGDTEGNILANLAGVRYHLRATL</sequence>
<gene>
    <name evidence="1" type="ORF">GDO54_017942</name>
</gene>
<proteinExistence type="predicted"/>
<dbReference type="EMBL" id="DYDO01000007">
    <property type="protein sequence ID" value="DBA21271.1"/>
    <property type="molecule type" value="Genomic_DNA"/>
</dbReference>
<protein>
    <submittedName>
        <fullName evidence="1">Uncharacterized protein</fullName>
    </submittedName>
</protein>
<dbReference type="AlphaFoldDB" id="A0AAV2ZS76"/>
<organism evidence="1 2">
    <name type="scientific">Pyxicephalus adspersus</name>
    <name type="common">African bullfrog</name>
    <dbReference type="NCBI Taxonomy" id="30357"/>
    <lineage>
        <taxon>Eukaryota</taxon>
        <taxon>Metazoa</taxon>
        <taxon>Chordata</taxon>
        <taxon>Craniata</taxon>
        <taxon>Vertebrata</taxon>
        <taxon>Euteleostomi</taxon>
        <taxon>Amphibia</taxon>
        <taxon>Batrachia</taxon>
        <taxon>Anura</taxon>
        <taxon>Neobatrachia</taxon>
        <taxon>Ranoidea</taxon>
        <taxon>Pyxicephalidae</taxon>
        <taxon>Pyxicephalinae</taxon>
        <taxon>Pyxicephalus</taxon>
    </lineage>
</organism>
<accession>A0AAV2ZS76</accession>
<reference evidence="1" key="1">
    <citation type="thesis" date="2020" institute="ProQuest LLC" country="789 East Eisenhower Parkway, Ann Arbor, MI, USA">
        <title>Comparative Genomics and Chromosome Evolution.</title>
        <authorList>
            <person name="Mudd A.B."/>
        </authorList>
    </citation>
    <scope>NUCLEOTIDE SEQUENCE</scope>
    <source>
        <strain evidence="1">1538</strain>
        <tissue evidence="1">Blood</tissue>
    </source>
</reference>
<comment type="caution">
    <text evidence="1">The sequence shown here is derived from an EMBL/GenBank/DDBJ whole genome shotgun (WGS) entry which is preliminary data.</text>
</comment>
<name>A0AAV2ZS76_PYXAD</name>